<dbReference type="Proteomes" id="UP000001037">
    <property type="component" value="Chromosome"/>
</dbReference>
<dbReference type="eggNOG" id="arCOG04062">
    <property type="taxonomic scope" value="Archaea"/>
</dbReference>
<dbReference type="AlphaFoldDB" id="G0EHN5"/>
<accession>G0EHN5</accession>
<protein>
    <submittedName>
        <fullName evidence="1">Uncharacterized protein</fullName>
    </submittedName>
</protein>
<dbReference type="STRING" id="694429.Pyrfu_1531"/>
<name>G0EHN5_PYRF1</name>
<sequence>MELVVEKSKSRRGLHAIVRKVFVVSRNGNVVEVTGPRVGAAEKTYSRGEAYLVKVQPGKDDVVVYVVLVKGLRGRVKGYFEVYDSTGRLVYRAVYRKLKLRYSKGDPNYAWAVKLVVEKLDIPVKKYNLVPAWLRRGR</sequence>
<dbReference type="KEGG" id="pfm:Pyrfu_1531"/>
<evidence type="ECO:0000313" key="2">
    <source>
        <dbReference type="Proteomes" id="UP000001037"/>
    </source>
</evidence>
<dbReference type="GeneID" id="11138718"/>
<evidence type="ECO:0000313" key="1">
    <source>
        <dbReference type="EMBL" id="AEM39388.1"/>
    </source>
</evidence>
<keyword evidence="2" id="KW-1185">Reference proteome</keyword>
<dbReference type="InParanoid" id="G0EHN5"/>
<dbReference type="EMBL" id="CP002838">
    <property type="protein sequence ID" value="AEM39388.1"/>
    <property type="molecule type" value="Genomic_DNA"/>
</dbReference>
<reference evidence="1 2" key="1">
    <citation type="journal article" date="2011" name="Stand. Genomic Sci.">
        <title>Complete genome sequence of the hyperthermophilic chemolithoautotroph Pyrolobus fumarii type strain (1A).</title>
        <authorList>
            <person name="Anderson I."/>
            <person name="Goker M."/>
            <person name="Nolan M."/>
            <person name="Lucas S."/>
            <person name="Hammon N."/>
            <person name="Deshpande S."/>
            <person name="Cheng J.F."/>
            <person name="Tapia R."/>
            <person name="Han C."/>
            <person name="Goodwin L."/>
            <person name="Pitluck S."/>
            <person name="Huntemann M."/>
            <person name="Liolios K."/>
            <person name="Ivanova N."/>
            <person name="Pagani I."/>
            <person name="Mavromatis K."/>
            <person name="Ovchinikova G."/>
            <person name="Pati A."/>
            <person name="Chen A."/>
            <person name="Palaniappan K."/>
            <person name="Land M."/>
            <person name="Hauser L."/>
            <person name="Brambilla E.M."/>
            <person name="Huber H."/>
            <person name="Yasawong M."/>
            <person name="Rohde M."/>
            <person name="Spring S."/>
            <person name="Abt B."/>
            <person name="Sikorski J."/>
            <person name="Wirth R."/>
            <person name="Detter J.C."/>
            <person name="Woyke T."/>
            <person name="Bristow J."/>
            <person name="Eisen J.A."/>
            <person name="Markowitz V."/>
            <person name="Hugenholtz P."/>
            <person name="Kyrpides N.C."/>
            <person name="Klenk H.P."/>
            <person name="Lapidus A."/>
        </authorList>
    </citation>
    <scope>NUCLEOTIDE SEQUENCE [LARGE SCALE GENOMIC DNA]</scope>
    <source>
        <strain evidence="2">DSM 11204 / 1A</strain>
    </source>
</reference>
<dbReference type="RefSeq" id="WP_014027065.1">
    <property type="nucleotide sequence ID" value="NC_015931.1"/>
</dbReference>
<dbReference type="HOGENOM" id="CLU_152335_0_0_2"/>
<proteinExistence type="predicted"/>
<gene>
    <name evidence="1" type="ordered locus">Pyrfu_1531</name>
</gene>
<organism evidence="1 2">
    <name type="scientific">Pyrolobus fumarii (strain DSM 11204 / 1A)</name>
    <dbReference type="NCBI Taxonomy" id="694429"/>
    <lineage>
        <taxon>Archaea</taxon>
        <taxon>Thermoproteota</taxon>
        <taxon>Thermoprotei</taxon>
        <taxon>Desulfurococcales</taxon>
        <taxon>Pyrodictiaceae</taxon>
        <taxon>Pyrolobus</taxon>
    </lineage>
</organism>
<dbReference type="OrthoDB" id="14667at2157"/>